<dbReference type="PROSITE" id="PS51722">
    <property type="entry name" value="G_TR_2"/>
    <property type="match status" value="1"/>
</dbReference>
<dbReference type="SMART" id="SM00889">
    <property type="entry name" value="EFG_IV"/>
    <property type="match status" value="1"/>
</dbReference>
<keyword evidence="1" id="KW-0547">Nucleotide-binding</keyword>
<reference evidence="6 7" key="1">
    <citation type="submission" date="2019-03" db="EMBL/GenBank/DDBJ databases">
        <title>Draft genome sequences of novel Actinobacteria.</title>
        <authorList>
            <person name="Sahin N."/>
            <person name="Ay H."/>
            <person name="Saygin H."/>
        </authorList>
    </citation>
    <scope>NUCLEOTIDE SEQUENCE [LARGE SCALE GENOMIC DNA]</scope>
    <source>
        <strain evidence="6 7">JCM 13523</strain>
    </source>
</reference>
<dbReference type="SUPFAM" id="SSF54211">
    <property type="entry name" value="Ribosomal protein S5 domain 2-like"/>
    <property type="match status" value="1"/>
</dbReference>
<dbReference type="InterPro" id="IPR020568">
    <property type="entry name" value="Ribosomal_Su5_D2-typ_SF"/>
</dbReference>
<evidence type="ECO:0000256" key="3">
    <source>
        <dbReference type="ARBA" id="ARBA00023134"/>
    </source>
</evidence>
<keyword evidence="7" id="KW-1185">Reference proteome</keyword>
<accession>A0A4R4ZPT9</accession>
<organism evidence="6 7">
    <name type="scientific">Kribbella antibiotica</name>
    <dbReference type="NCBI Taxonomy" id="190195"/>
    <lineage>
        <taxon>Bacteria</taxon>
        <taxon>Bacillati</taxon>
        <taxon>Actinomycetota</taxon>
        <taxon>Actinomycetes</taxon>
        <taxon>Propionibacteriales</taxon>
        <taxon>Kribbellaceae</taxon>
        <taxon>Kribbella</taxon>
    </lineage>
</organism>
<dbReference type="OrthoDB" id="9801472at2"/>
<dbReference type="Pfam" id="PF14492">
    <property type="entry name" value="EFG_III"/>
    <property type="match status" value="1"/>
</dbReference>
<comment type="caution">
    <text evidence="6">The sequence shown here is derived from an EMBL/GenBank/DDBJ whole genome shotgun (WGS) entry which is preliminary data.</text>
</comment>
<dbReference type="Pfam" id="PF22042">
    <property type="entry name" value="EF-G_D2"/>
    <property type="match status" value="1"/>
</dbReference>
<dbReference type="Pfam" id="PF00009">
    <property type="entry name" value="GTP_EFTU"/>
    <property type="match status" value="1"/>
</dbReference>
<evidence type="ECO:0000259" key="5">
    <source>
        <dbReference type="PROSITE" id="PS51722"/>
    </source>
</evidence>
<evidence type="ECO:0000256" key="1">
    <source>
        <dbReference type="ARBA" id="ARBA00022741"/>
    </source>
</evidence>
<evidence type="ECO:0000313" key="6">
    <source>
        <dbReference type="EMBL" id="TDD59859.1"/>
    </source>
</evidence>
<dbReference type="GO" id="GO:0003924">
    <property type="term" value="F:GTPase activity"/>
    <property type="evidence" value="ECO:0007669"/>
    <property type="project" value="InterPro"/>
</dbReference>
<dbReference type="PRINTS" id="PR00315">
    <property type="entry name" value="ELONGATNFCT"/>
</dbReference>
<sequence length="640" mass="68512">MSAVVNTPITLGVVAHVDAGKTTLTERLLYAGGARDHLGSVDAGTTATDTMDVERRRGITVRAAVASFQLNGTQVNVLDTPGHPDFVAEVERSLLVLDAAILVVSAVEGVQPQTVVLGRTLRRLGIPTIVFLNKTDRPESNPDRAMAALRARTGMPLLDLARPADLLGLIADLDDRTLQRWLAGDPPPRSQLETTGWEQAREARLWPVVAGSARSGAGIAELQDALAQLAPDRESVDEKLSGVVFKVESEPGTPRSALLRLWSGDLRVGDRISVAGREPQRVKAIEVATPDGFATARQAGAGDIARVRGWVDARIGDGIGQIGYRQTSVTRKATMHAVVRATSPAQVSALGTALRELQEIDPMIQLGADSESGELTVELLGEVQKEVLAEVLATTYGVPVEFGDTGMVCIERVASTGTAFDVIATDDNPYLATIGLRVGPAAPGTGITIELDVELGSMPRSFFTAIEESIHEQLRHGLSGWEIPDAVVGITRTGYWARQSQSHGSFDKSMPSTAKDFRLLTAVVLAAALRRAGTQVCTPVERFSVEAPRAANAELSALFRTHRAVPLSYSDHGDWSTVVGDIRTDRLAGLVAGLPAATSGEGIIEASPDRYEDCDGLSPRRSRPWPDSLDRELFFRHQPR</sequence>
<dbReference type="InterPro" id="IPR005225">
    <property type="entry name" value="Small_GTP-bd"/>
</dbReference>
<dbReference type="InterPro" id="IPR041095">
    <property type="entry name" value="EFG_II"/>
</dbReference>
<dbReference type="Pfam" id="PF03764">
    <property type="entry name" value="EFG_IV"/>
    <property type="match status" value="1"/>
</dbReference>
<dbReference type="GO" id="GO:0032790">
    <property type="term" value="P:ribosome disassembly"/>
    <property type="evidence" value="ECO:0007669"/>
    <property type="project" value="TreeGrafter"/>
</dbReference>
<dbReference type="GO" id="GO:0005525">
    <property type="term" value="F:GTP binding"/>
    <property type="evidence" value="ECO:0007669"/>
    <property type="project" value="UniProtKB-KW"/>
</dbReference>
<feature type="region of interest" description="Disordered" evidence="4">
    <location>
        <begin position="605"/>
        <end position="628"/>
    </location>
</feature>
<name>A0A4R4ZPT9_9ACTN</name>
<dbReference type="Proteomes" id="UP000295124">
    <property type="component" value="Unassembled WGS sequence"/>
</dbReference>
<keyword evidence="3" id="KW-0342">GTP-binding</keyword>
<dbReference type="Gene3D" id="3.30.230.10">
    <property type="match status" value="1"/>
</dbReference>
<dbReference type="InterPro" id="IPR009000">
    <property type="entry name" value="Transl_B-barrel_sf"/>
</dbReference>
<evidence type="ECO:0000313" key="7">
    <source>
        <dbReference type="Proteomes" id="UP000295124"/>
    </source>
</evidence>
<dbReference type="Gene3D" id="3.30.70.870">
    <property type="entry name" value="Elongation Factor G (Translational Gtpase), domain 3"/>
    <property type="match status" value="1"/>
</dbReference>
<evidence type="ECO:0000256" key="4">
    <source>
        <dbReference type="SAM" id="MobiDB-lite"/>
    </source>
</evidence>
<dbReference type="PROSITE" id="PS00301">
    <property type="entry name" value="G_TR_1"/>
    <property type="match status" value="1"/>
</dbReference>
<dbReference type="InterPro" id="IPR035647">
    <property type="entry name" value="EFG_III/V"/>
</dbReference>
<dbReference type="SUPFAM" id="SSF54980">
    <property type="entry name" value="EF-G C-terminal domain-like"/>
    <property type="match status" value="1"/>
</dbReference>
<dbReference type="SUPFAM" id="SSF50447">
    <property type="entry name" value="Translation proteins"/>
    <property type="match status" value="1"/>
</dbReference>
<dbReference type="InterPro" id="IPR027417">
    <property type="entry name" value="P-loop_NTPase"/>
</dbReference>
<gene>
    <name evidence="6" type="ORF">E1263_13050</name>
</gene>
<dbReference type="PRINTS" id="PR01037">
    <property type="entry name" value="TCRTETOQM"/>
</dbReference>
<dbReference type="InterPro" id="IPR005517">
    <property type="entry name" value="Transl_elong_EFG/EF2_IV"/>
</dbReference>
<dbReference type="NCBIfam" id="TIGR00231">
    <property type="entry name" value="small_GTP"/>
    <property type="match status" value="1"/>
</dbReference>
<dbReference type="InterPro" id="IPR031157">
    <property type="entry name" value="G_TR_CS"/>
</dbReference>
<dbReference type="AlphaFoldDB" id="A0A4R4ZPT9"/>
<keyword evidence="2" id="KW-0648">Protein biosynthesis</keyword>
<dbReference type="PANTHER" id="PTHR43261">
    <property type="entry name" value="TRANSLATION ELONGATION FACTOR G-RELATED"/>
    <property type="match status" value="1"/>
</dbReference>
<proteinExistence type="predicted"/>
<dbReference type="InterPro" id="IPR000795">
    <property type="entry name" value="T_Tr_GTP-bd_dom"/>
</dbReference>
<protein>
    <submittedName>
        <fullName evidence="6">TetM/TetW/TetO/TetS family tetracycline resistance ribosomal protection protein</fullName>
    </submittedName>
</protein>
<dbReference type="Gene3D" id="3.40.50.300">
    <property type="entry name" value="P-loop containing nucleotide triphosphate hydrolases"/>
    <property type="match status" value="1"/>
</dbReference>
<dbReference type="Gene3D" id="2.40.30.10">
    <property type="entry name" value="Translation factors"/>
    <property type="match status" value="1"/>
</dbReference>
<evidence type="ECO:0000256" key="2">
    <source>
        <dbReference type="ARBA" id="ARBA00022917"/>
    </source>
</evidence>
<dbReference type="RefSeq" id="WP_132167530.1">
    <property type="nucleotide sequence ID" value="NZ_SMKX01000030.1"/>
</dbReference>
<dbReference type="EMBL" id="SMKX01000030">
    <property type="protein sequence ID" value="TDD59859.1"/>
    <property type="molecule type" value="Genomic_DNA"/>
</dbReference>
<dbReference type="SUPFAM" id="SSF52540">
    <property type="entry name" value="P-loop containing nucleoside triphosphate hydrolases"/>
    <property type="match status" value="1"/>
</dbReference>
<dbReference type="PANTHER" id="PTHR43261:SF1">
    <property type="entry name" value="RIBOSOME-RELEASING FACTOR 2, MITOCHONDRIAL"/>
    <property type="match status" value="1"/>
</dbReference>
<dbReference type="InterPro" id="IPR014721">
    <property type="entry name" value="Ribsml_uS5_D2-typ_fold_subgr"/>
</dbReference>
<dbReference type="InterPro" id="IPR053905">
    <property type="entry name" value="EF-G-like_DII"/>
</dbReference>
<feature type="domain" description="Tr-type G" evidence="5">
    <location>
        <begin position="6"/>
        <end position="236"/>
    </location>
</feature>